<evidence type="ECO:0000256" key="1">
    <source>
        <dbReference type="SAM" id="SignalP"/>
    </source>
</evidence>
<organism evidence="2 3">
    <name type="scientific">Neolewinella agarilytica</name>
    <dbReference type="NCBI Taxonomy" id="478744"/>
    <lineage>
        <taxon>Bacteria</taxon>
        <taxon>Pseudomonadati</taxon>
        <taxon>Bacteroidota</taxon>
        <taxon>Saprospiria</taxon>
        <taxon>Saprospirales</taxon>
        <taxon>Lewinellaceae</taxon>
        <taxon>Neolewinella</taxon>
    </lineage>
</organism>
<keyword evidence="3" id="KW-1185">Reference proteome</keyword>
<gene>
    <name evidence="2" type="ORF">SAMN05444359_10897</name>
</gene>
<proteinExistence type="predicted"/>
<feature type="chain" id="PRO_5011617298" evidence="1">
    <location>
        <begin position="20"/>
        <end position="195"/>
    </location>
</feature>
<protein>
    <submittedName>
        <fullName evidence="2">Uncharacterized protein</fullName>
    </submittedName>
</protein>
<keyword evidence="1" id="KW-0732">Signal</keyword>
<reference evidence="3" key="1">
    <citation type="submission" date="2016-10" db="EMBL/GenBank/DDBJ databases">
        <authorList>
            <person name="Varghese N."/>
            <person name="Submissions S."/>
        </authorList>
    </citation>
    <scope>NUCLEOTIDE SEQUENCE [LARGE SCALE GENOMIC DNA]</scope>
    <source>
        <strain evidence="3">DSM 24740</strain>
    </source>
</reference>
<dbReference type="STRING" id="478744.SAMN05444359_10897"/>
<dbReference type="EMBL" id="FOFB01000008">
    <property type="protein sequence ID" value="SEQ33287.1"/>
    <property type="molecule type" value="Genomic_DNA"/>
</dbReference>
<evidence type="ECO:0000313" key="3">
    <source>
        <dbReference type="Proteomes" id="UP000199021"/>
    </source>
</evidence>
<accession>A0A1H9F5Y7</accession>
<feature type="signal peptide" evidence="1">
    <location>
        <begin position="1"/>
        <end position="19"/>
    </location>
</feature>
<name>A0A1H9F5Y7_9BACT</name>
<dbReference type="AlphaFoldDB" id="A0A1H9F5Y7"/>
<evidence type="ECO:0000313" key="2">
    <source>
        <dbReference type="EMBL" id="SEQ33287.1"/>
    </source>
</evidence>
<dbReference type="InParanoid" id="A0A1H9F5Y7"/>
<sequence>MRISFSALLLFFCFGLAHTQSCKSAPSVVSDLNGEISRILKAKGCTPNNFPQCLSNPSTYLYLTDQMVKFWNRKSSSWATIGPRRLNFGKWEQGRIVSSGGRMYISSVPSNKSKLTVNIRELDGKGKTSYVICKVNRNGTYTKLKTGWFNEVNSQKSNKRETRSHTLSGVKGHLISIHFDGKSVGNTFQYKVKVE</sequence>
<dbReference type="Proteomes" id="UP000199021">
    <property type="component" value="Unassembled WGS sequence"/>
</dbReference>